<feature type="transmembrane region" description="Helical" evidence="2">
    <location>
        <begin position="228"/>
        <end position="255"/>
    </location>
</feature>
<accession>A0AAV4ZFY4</accession>
<dbReference type="Pfam" id="PF09994">
    <property type="entry name" value="T6SS_Tle1-like_cat"/>
    <property type="match status" value="2"/>
</dbReference>
<keyword evidence="5" id="KW-1185">Reference proteome</keyword>
<dbReference type="EMBL" id="BPQO01000002">
    <property type="protein sequence ID" value="GJD87292.1"/>
    <property type="molecule type" value="Genomic_DNA"/>
</dbReference>
<dbReference type="PANTHER" id="PTHR33840">
    <property type="match status" value="1"/>
</dbReference>
<dbReference type="Proteomes" id="UP001055247">
    <property type="component" value="Unassembled WGS sequence"/>
</dbReference>
<dbReference type="PANTHER" id="PTHR33840:SF1">
    <property type="entry name" value="TLE1 PHOSPHOLIPASE DOMAIN-CONTAINING PROTEIN"/>
    <property type="match status" value="1"/>
</dbReference>
<sequence length="536" mass="58239">MPKNIVVFSDGTGQDGGVRPEQRVSNVYKMYRVCKVGPESGIDPAEQVAFYDPGLGTDIGATALTAPVRFAQKMAASLSGRGIAQNIADCYKFIIDHYEPGDRVFLIGFSRGAYTVRCVANLLMYCGVPTRGKEGPLLRFRKMTADIAREAVGTVLEHGAGHPRADFDAERAELARRFRDTYASHHPDHAGDPTDRKSNIEPYFIGTFDTVAALGVAGAKRSLIKAGLAAAVIIPVGLAITATAALAGGLSFLLGGPFWKVDIGVAAVLSLAAGGVAWVVARRLRAARTKTIKDWPVAGQERSHVAEWKGENFDRYLSAQVGYARAAIAIDERRADFRRVKWGTTEASPPRPSGVPGQFRQVWFAGSHSDIGGSYDETESRLSDIALKWMLEQAVGIPDGLKVDGMPAVADMHHPVEVMSIPRLRLHPSPTGAQHCEVAGMRDTIAARTEASWVPARIQRWAQDKSWEEEARDPKPDAPVHPSVDARFAAGPVVQCDGLRPYRPDVLARHEQFRRYYEGATRAQAPKEEPLAVTVS</sequence>
<dbReference type="InterPro" id="IPR029058">
    <property type="entry name" value="AB_hydrolase_fold"/>
</dbReference>
<name>A0AAV4ZFY4_9HYPH</name>
<proteinExistence type="predicted"/>
<comment type="caution">
    <text evidence="4">The sequence shown here is derived from an EMBL/GenBank/DDBJ whole genome shotgun (WGS) entry which is preliminary data.</text>
</comment>
<evidence type="ECO:0000313" key="5">
    <source>
        <dbReference type="Proteomes" id="UP001055247"/>
    </source>
</evidence>
<keyword evidence="2" id="KW-0812">Transmembrane</keyword>
<feature type="compositionally biased region" description="Basic and acidic residues" evidence="1">
    <location>
        <begin position="464"/>
        <end position="478"/>
    </location>
</feature>
<feature type="domain" description="T6SS Phospholipase effector Tle1-like catalytic" evidence="3">
    <location>
        <begin position="3"/>
        <end position="220"/>
    </location>
</feature>
<dbReference type="RefSeq" id="WP_238229544.1">
    <property type="nucleotide sequence ID" value="NZ_BPQO01000002.1"/>
</dbReference>
<feature type="region of interest" description="Disordered" evidence="1">
    <location>
        <begin position="464"/>
        <end position="484"/>
    </location>
</feature>
<evidence type="ECO:0000256" key="2">
    <source>
        <dbReference type="SAM" id="Phobius"/>
    </source>
</evidence>
<evidence type="ECO:0000259" key="3">
    <source>
        <dbReference type="Pfam" id="PF09994"/>
    </source>
</evidence>
<keyword evidence="2" id="KW-0472">Membrane</keyword>
<gene>
    <name evidence="4" type="ORF">BHAOGJBA_0792</name>
</gene>
<evidence type="ECO:0000256" key="1">
    <source>
        <dbReference type="SAM" id="MobiDB-lite"/>
    </source>
</evidence>
<dbReference type="InterPro" id="IPR018712">
    <property type="entry name" value="Tle1-like_cat"/>
</dbReference>
<feature type="transmembrane region" description="Helical" evidence="2">
    <location>
        <begin position="261"/>
        <end position="281"/>
    </location>
</feature>
<evidence type="ECO:0000313" key="4">
    <source>
        <dbReference type="EMBL" id="GJD87292.1"/>
    </source>
</evidence>
<reference evidence="4" key="2">
    <citation type="submission" date="2021-08" db="EMBL/GenBank/DDBJ databases">
        <authorList>
            <person name="Tani A."/>
            <person name="Ola A."/>
            <person name="Ogura Y."/>
            <person name="Katsura K."/>
            <person name="Hayashi T."/>
        </authorList>
    </citation>
    <scope>NUCLEOTIDE SEQUENCE</scope>
    <source>
        <strain evidence="4">DSM 16372</strain>
    </source>
</reference>
<dbReference type="AlphaFoldDB" id="A0AAV4ZFY4"/>
<organism evidence="4 5">
    <name type="scientific">Methylobacterium hispanicum</name>
    <dbReference type="NCBI Taxonomy" id="270350"/>
    <lineage>
        <taxon>Bacteria</taxon>
        <taxon>Pseudomonadati</taxon>
        <taxon>Pseudomonadota</taxon>
        <taxon>Alphaproteobacteria</taxon>
        <taxon>Hyphomicrobiales</taxon>
        <taxon>Methylobacteriaceae</taxon>
        <taxon>Methylobacterium</taxon>
    </lineage>
</organism>
<dbReference type="SUPFAM" id="SSF53474">
    <property type="entry name" value="alpha/beta-Hydrolases"/>
    <property type="match status" value="1"/>
</dbReference>
<reference evidence="4" key="1">
    <citation type="journal article" date="2016" name="Front. Microbiol.">
        <title>Genome Sequence of the Piezophilic, Mesophilic Sulfate-Reducing Bacterium Desulfovibrio indicus J2T.</title>
        <authorList>
            <person name="Cao J."/>
            <person name="Maignien L."/>
            <person name="Shao Z."/>
            <person name="Alain K."/>
            <person name="Jebbar M."/>
        </authorList>
    </citation>
    <scope>NUCLEOTIDE SEQUENCE</scope>
    <source>
        <strain evidence="4">DSM 16372</strain>
    </source>
</reference>
<feature type="domain" description="T6SS Phospholipase effector Tle1-like catalytic" evidence="3">
    <location>
        <begin position="308"/>
        <end position="393"/>
    </location>
</feature>
<keyword evidence="2" id="KW-1133">Transmembrane helix</keyword>
<protein>
    <recommendedName>
        <fullName evidence="3">T6SS Phospholipase effector Tle1-like catalytic domain-containing protein</fullName>
    </recommendedName>
</protein>